<evidence type="ECO:0000313" key="1">
    <source>
        <dbReference type="EMBL" id="KKS86648.1"/>
    </source>
</evidence>
<accession>A0A0G1FIJ0</accession>
<comment type="caution">
    <text evidence="1">The sequence shown here is derived from an EMBL/GenBank/DDBJ whole genome shotgun (WGS) entry which is preliminary data.</text>
</comment>
<evidence type="ECO:0000313" key="2">
    <source>
        <dbReference type="Proteomes" id="UP000034050"/>
    </source>
</evidence>
<dbReference type="EMBL" id="LCFD01000008">
    <property type="protein sequence ID" value="KKS86648.1"/>
    <property type="molecule type" value="Genomic_DNA"/>
</dbReference>
<name>A0A0G1FIJ0_9BACT</name>
<dbReference type="Proteomes" id="UP000034050">
    <property type="component" value="Unassembled WGS sequence"/>
</dbReference>
<gene>
    <name evidence="1" type="ORF">UV61_C0008G0101</name>
</gene>
<reference evidence="1 2" key="1">
    <citation type="journal article" date="2015" name="Nature">
        <title>rRNA introns, odd ribosomes, and small enigmatic genomes across a large radiation of phyla.</title>
        <authorList>
            <person name="Brown C.T."/>
            <person name="Hug L.A."/>
            <person name="Thomas B.C."/>
            <person name="Sharon I."/>
            <person name="Castelle C.J."/>
            <person name="Singh A."/>
            <person name="Wilkins M.J."/>
            <person name="Williams K.H."/>
            <person name="Banfield J.F."/>
        </authorList>
    </citation>
    <scope>NUCLEOTIDE SEQUENCE [LARGE SCALE GENOMIC DNA]</scope>
</reference>
<sequence>MTEFFGFLFAQNRRRQLGLLHAFLEALDLALGIGVAHLTGKERMAFGADFSPNFRLGGADSKGIAAGTNYGSI</sequence>
<dbReference type="AlphaFoldDB" id="A0A0G1FIJ0"/>
<protein>
    <submittedName>
        <fullName evidence="1">Uncharacterized protein</fullName>
    </submittedName>
</protein>
<organism evidence="1 2">
    <name type="scientific">Candidatus Gottesmanbacteria bacterium GW2011_GWB1_43_11</name>
    <dbReference type="NCBI Taxonomy" id="1618446"/>
    <lineage>
        <taxon>Bacteria</taxon>
        <taxon>Candidatus Gottesmaniibacteriota</taxon>
    </lineage>
</organism>
<dbReference type="STRING" id="1618446.UV61_C0008G0101"/>
<proteinExistence type="predicted"/>